<dbReference type="Gene3D" id="2.60.40.10">
    <property type="entry name" value="Immunoglobulins"/>
    <property type="match status" value="2"/>
</dbReference>
<dbReference type="Pfam" id="PF08329">
    <property type="entry name" value="ChitinaseA_N"/>
    <property type="match status" value="1"/>
</dbReference>
<dbReference type="SUPFAM" id="SSF81296">
    <property type="entry name" value="E set domains"/>
    <property type="match status" value="2"/>
</dbReference>
<dbReference type="PRINTS" id="PR00739">
    <property type="entry name" value="GLHYDRLASE26"/>
</dbReference>
<dbReference type="Gene3D" id="3.30.1920.20">
    <property type="match status" value="1"/>
</dbReference>
<evidence type="ECO:0000256" key="5">
    <source>
        <dbReference type="SAM" id="Phobius"/>
    </source>
</evidence>
<keyword evidence="5" id="KW-0472">Membrane</keyword>
<evidence type="ECO:0000256" key="1">
    <source>
        <dbReference type="ARBA" id="ARBA00007754"/>
    </source>
</evidence>
<proteinExistence type="inferred from homology"/>
<feature type="transmembrane region" description="Helical" evidence="5">
    <location>
        <begin position="12"/>
        <end position="30"/>
    </location>
</feature>
<dbReference type="Pfam" id="PF09212">
    <property type="entry name" value="CBM27"/>
    <property type="match status" value="1"/>
</dbReference>
<evidence type="ECO:0000256" key="3">
    <source>
        <dbReference type="ARBA" id="ARBA00023295"/>
    </source>
</evidence>
<dbReference type="InterPro" id="IPR022790">
    <property type="entry name" value="GH26_dom"/>
</dbReference>
<keyword evidence="5" id="KW-0812">Transmembrane</keyword>
<dbReference type="SUPFAM" id="SSF49785">
    <property type="entry name" value="Galactose-binding domain-like"/>
    <property type="match status" value="3"/>
</dbReference>
<evidence type="ECO:0000259" key="6">
    <source>
        <dbReference type="PROSITE" id="PS51764"/>
    </source>
</evidence>
<evidence type="ECO:0000256" key="2">
    <source>
        <dbReference type="ARBA" id="ARBA00022801"/>
    </source>
</evidence>
<sequence>MKALYYMMEKAACSTVIIILIMGVMGLMGLEVCSRRWLKSLICFVFLAYLLVPFAAIASAEQAPNQVYDFEDGTVMEWQAGWGDALGTIGVSEDLNTNGNRYSLKVDTHYSNATQWQSAAIRVYPGGALGIYEKVEYDVYVPQSFPGILGLSTALNGGWQELNYSNHDIASASAETINGVSYAKIHKSVPIPQDALQSEFVIQLGKNMDLVYNGPLYLDNIEFTGRVIAPPPPADGVYLAKDAVLDGSGPSFTTAPAGGDDKYAGQGYISFFYGENNGTATFNVSVKDQGLYKLAVGYYAPYGEKETTILVNGSPNGSAKLPTPAAGEVVGEYAAGKILLQAGSNTITFARGWGYYGIEYIRLESDKAPADRVEAESGLITAIGDPNKDITIQSSKSGYSGTGYAWFKSDGALTLTYEAAADGLYDFAIGYAAPFGYKETNVFLNGQPSGKAVLNDESGNFVEKSAGKLLLKKGSNTIRFEPYWGWFYLDYVSFSPVTAVPKTHQVAKTLVNPNAIPEARALHNYLVDQYGKSIIAGQQTLSDAEWIYEQTGKYPALVSFDMMDYSPSRVEFGADSHEIEDMIEWAERGGLISLCWHWNAPKGLYNEPGKEWWRGFYTEFTTFDLQYALEHPDSEDYQLLLRDIDAISAQLKRLQDRNIPVLWRPLHEAEGGWFWWGAKGPEAAKQLYRLMYDRMTNVNGLNNLIWIWNSTSPAWYPGDDVVDIISTDVYNAEGDYSPSSNKYEDLVKLVNDKKLVTMPENGPIPDPDLLKLFGAHWSWFSTWTGDFIRDGQYNSAAHLDHVFNSDYVITLDELPDNWNAYGLPNTQASLSAALNDDGWINGDTAVTLTAASANPGAIVTKYAINGAAYADYAAPIAVQAEGTTTISYYSIDSAGQRESLKTLRVKIDKTAPTAQLLMSGLSVGDITQGDPLSFSLTSADALSGVAASELWLDDQPINSDQAIDSKALGIGTHDVRYAVTDAAGNITAKTASFEVKELRSNDVPGKPVLSDNNGHDTGLKDGSYTVTMNMWNGNNGTVFKLYENGILISTKRLTDGTTAAQTASSEIAGKKNGTYTYTCELSNPYGTTSCSPLVVVVKDASPGKAVLSNDNADGDGQYKVAMNMWWGTNATAYRLYENGKLIDTQQLQAATPNAQSAVTKVSGRAAGTYTYYCELVNDAGVTMSGTMKVVVKT</sequence>
<feature type="domain" description="GH26" evidence="6">
    <location>
        <begin position="517"/>
        <end position="812"/>
    </location>
</feature>
<dbReference type="InterPro" id="IPR005084">
    <property type="entry name" value="CBM6"/>
</dbReference>
<dbReference type="EMBL" id="QLUW01000002">
    <property type="protein sequence ID" value="RAP76712.1"/>
    <property type="molecule type" value="Genomic_DNA"/>
</dbReference>
<keyword evidence="5" id="KW-1133">Transmembrane helix</keyword>
<dbReference type="Pfam" id="PF02156">
    <property type="entry name" value="Glyco_hydro_26"/>
    <property type="match status" value="1"/>
</dbReference>
<dbReference type="InterPro" id="IPR017853">
    <property type="entry name" value="GH"/>
</dbReference>
<dbReference type="InterPro" id="IPR008979">
    <property type="entry name" value="Galactose-bd-like_sf"/>
</dbReference>
<name>A0A328U3T3_9BACL</name>
<dbReference type="OrthoDB" id="9803686at2"/>
<protein>
    <recommendedName>
        <fullName evidence="6">GH26 domain-containing protein</fullName>
    </recommendedName>
</protein>
<organism evidence="7 8">
    <name type="scientific">Paenibacillus montanisoli</name>
    <dbReference type="NCBI Taxonomy" id="2081970"/>
    <lineage>
        <taxon>Bacteria</taxon>
        <taxon>Bacillati</taxon>
        <taxon>Bacillota</taxon>
        <taxon>Bacilli</taxon>
        <taxon>Bacillales</taxon>
        <taxon>Paenibacillaceae</taxon>
        <taxon>Paenibacillus</taxon>
    </lineage>
</organism>
<dbReference type="GO" id="GO:0006080">
    <property type="term" value="P:substituted mannan metabolic process"/>
    <property type="evidence" value="ECO:0007669"/>
    <property type="project" value="InterPro"/>
</dbReference>
<dbReference type="NCBIfam" id="NF047446">
    <property type="entry name" value="barrel_OmpL47"/>
    <property type="match status" value="1"/>
</dbReference>
<dbReference type="Gene3D" id="3.20.20.80">
    <property type="entry name" value="Glycosidases"/>
    <property type="match status" value="1"/>
</dbReference>
<dbReference type="GO" id="GO:0016985">
    <property type="term" value="F:mannan endo-1,4-beta-mannosidase activity"/>
    <property type="evidence" value="ECO:0007669"/>
    <property type="project" value="InterPro"/>
</dbReference>
<dbReference type="PANTHER" id="PTHR40079">
    <property type="entry name" value="MANNAN ENDO-1,4-BETA-MANNOSIDASE E-RELATED"/>
    <property type="match status" value="1"/>
</dbReference>
<dbReference type="InterPro" id="IPR000805">
    <property type="entry name" value="Glyco_hydro_26"/>
</dbReference>
<dbReference type="GO" id="GO:0030246">
    <property type="term" value="F:carbohydrate binding"/>
    <property type="evidence" value="ECO:0007669"/>
    <property type="project" value="InterPro"/>
</dbReference>
<dbReference type="InterPro" id="IPR013783">
    <property type="entry name" value="Ig-like_fold"/>
</dbReference>
<feature type="transmembrane region" description="Helical" evidence="5">
    <location>
        <begin position="37"/>
        <end position="58"/>
    </location>
</feature>
<dbReference type="Proteomes" id="UP000249260">
    <property type="component" value="Unassembled WGS sequence"/>
</dbReference>
<dbReference type="SUPFAM" id="SSF51445">
    <property type="entry name" value="(Trans)glycosidases"/>
    <property type="match status" value="1"/>
</dbReference>
<dbReference type="Pfam" id="PF16990">
    <property type="entry name" value="CBM_35"/>
    <property type="match status" value="2"/>
</dbReference>
<evidence type="ECO:0000256" key="4">
    <source>
        <dbReference type="PROSITE-ProRule" id="PRU01100"/>
    </source>
</evidence>
<keyword evidence="3 4" id="KW-0326">Glycosidase</keyword>
<keyword evidence="2 4" id="KW-0378">Hydrolase</keyword>
<keyword evidence="8" id="KW-1185">Reference proteome</keyword>
<dbReference type="InterPro" id="IPR015295">
    <property type="entry name" value="CBM27"/>
</dbReference>
<dbReference type="PROSITE" id="PS51764">
    <property type="entry name" value="GH26"/>
    <property type="match status" value="1"/>
</dbReference>
<dbReference type="AlphaFoldDB" id="A0A328U3T3"/>
<dbReference type="CDD" id="cd04086">
    <property type="entry name" value="CBM35_mannanase-like"/>
    <property type="match status" value="1"/>
</dbReference>
<evidence type="ECO:0000313" key="8">
    <source>
        <dbReference type="Proteomes" id="UP000249260"/>
    </source>
</evidence>
<gene>
    <name evidence="7" type="ORF">DL346_15300</name>
</gene>
<comment type="caution">
    <text evidence="7">The sequence shown here is derived from an EMBL/GenBank/DDBJ whole genome shotgun (WGS) entry which is preliminary data.</text>
</comment>
<feature type="active site" description="Proton donor" evidence="4">
    <location>
        <position position="668"/>
    </location>
</feature>
<accession>A0A328U3T3</accession>
<comment type="similarity">
    <text evidence="1 4">Belongs to the glycosyl hydrolase 26 family.</text>
</comment>
<feature type="active site" description="Nucleophile" evidence="4">
    <location>
        <position position="760"/>
    </location>
</feature>
<dbReference type="InterPro" id="IPR013540">
    <property type="entry name" value="ChitinaseA_N"/>
</dbReference>
<reference evidence="7 8" key="1">
    <citation type="submission" date="2018-06" db="EMBL/GenBank/DDBJ databases">
        <title>Paenibacillus montanisoli sp. nov., isolated from mountain area soil.</title>
        <authorList>
            <person name="Wu M."/>
        </authorList>
    </citation>
    <scope>NUCLEOTIDE SEQUENCE [LARGE SCALE GENOMIC DNA]</scope>
    <source>
        <strain evidence="7 8">RA17</strain>
    </source>
</reference>
<dbReference type="InterPro" id="IPR014756">
    <property type="entry name" value="Ig_E-set"/>
</dbReference>
<dbReference type="PANTHER" id="PTHR40079:SF4">
    <property type="entry name" value="GH26 DOMAIN-CONTAINING PROTEIN-RELATED"/>
    <property type="match status" value="1"/>
</dbReference>
<dbReference type="Gene3D" id="2.60.120.260">
    <property type="entry name" value="Galactose-binding domain-like"/>
    <property type="match status" value="3"/>
</dbReference>
<dbReference type="InterPro" id="IPR058094">
    <property type="entry name" value="Ig-like_OmpL47-like"/>
</dbReference>
<evidence type="ECO:0000313" key="7">
    <source>
        <dbReference type="EMBL" id="RAP76712.1"/>
    </source>
</evidence>